<name>X1EC44_9ZZZZ</name>
<dbReference type="AlphaFoldDB" id="X1EC44"/>
<organism evidence="1">
    <name type="scientific">marine sediment metagenome</name>
    <dbReference type="NCBI Taxonomy" id="412755"/>
    <lineage>
        <taxon>unclassified sequences</taxon>
        <taxon>metagenomes</taxon>
        <taxon>ecological metagenomes</taxon>
    </lineage>
</organism>
<accession>X1EC44</accession>
<proteinExistence type="predicted"/>
<dbReference type="EMBL" id="BARU01001212">
    <property type="protein sequence ID" value="GAH30177.1"/>
    <property type="molecule type" value="Genomic_DNA"/>
</dbReference>
<comment type="caution">
    <text evidence="1">The sequence shown here is derived from an EMBL/GenBank/DDBJ whole genome shotgun (WGS) entry which is preliminary data.</text>
</comment>
<protein>
    <submittedName>
        <fullName evidence="1">Uncharacterized protein</fullName>
    </submittedName>
</protein>
<evidence type="ECO:0000313" key="1">
    <source>
        <dbReference type="EMBL" id="GAH30177.1"/>
    </source>
</evidence>
<sequence>MALIQFEKKDDFKVFEIILKGGCQVGVFRNYVYSVGEEYLKLFREAGIRFKEIT</sequence>
<gene>
    <name evidence="1" type="ORF">S03H2_03310</name>
</gene>
<reference evidence="1" key="1">
    <citation type="journal article" date="2014" name="Front. Microbiol.">
        <title>High frequency of phylogenetically diverse reductive dehalogenase-homologous genes in deep subseafloor sedimentary metagenomes.</title>
        <authorList>
            <person name="Kawai M."/>
            <person name="Futagami T."/>
            <person name="Toyoda A."/>
            <person name="Takaki Y."/>
            <person name="Nishi S."/>
            <person name="Hori S."/>
            <person name="Arai W."/>
            <person name="Tsubouchi T."/>
            <person name="Morono Y."/>
            <person name="Uchiyama I."/>
            <person name="Ito T."/>
            <person name="Fujiyama A."/>
            <person name="Inagaki F."/>
            <person name="Takami H."/>
        </authorList>
    </citation>
    <scope>NUCLEOTIDE SEQUENCE</scope>
    <source>
        <strain evidence="1">Expedition CK06-06</strain>
    </source>
</reference>